<evidence type="ECO:0000313" key="3">
    <source>
        <dbReference type="Proteomes" id="UP000077202"/>
    </source>
</evidence>
<dbReference type="AlphaFoldDB" id="A0A176WCN6"/>
<name>A0A176WCN6_MARPO</name>
<keyword evidence="3" id="KW-1185">Reference proteome</keyword>
<comment type="caution">
    <text evidence="2">The sequence shown here is derived from an EMBL/GenBank/DDBJ whole genome shotgun (WGS) entry which is preliminary data.</text>
</comment>
<evidence type="ECO:0000313" key="2">
    <source>
        <dbReference type="EMBL" id="OAE30694.1"/>
    </source>
</evidence>
<feature type="compositionally biased region" description="Basic and acidic residues" evidence="1">
    <location>
        <begin position="210"/>
        <end position="220"/>
    </location>
</feature>
<protein>
    <submittedName>
        <fullName evidence="2">Uncharacterized protein</fullName>
    </submittedName>
</protein>
<accession>A0A176WCN6</accession>
<reference evidence="2" key="1">
    <citation type="submission" date="2016-03" db="EMBL/GenBank/DDBJ databases">
        <title>Mechanisms controlling the formation of the plant cell surface in tip-growing cells are functionally conserved among land plants.</title>
        <authorList>
            <person name="Honkanen S."/>
            <person name="Jones V.A."/>
            <person name="Morieri G."/>
            <person name="Champion C."/>
            <person name="Hetherington A.J."/>
            <person name="Kelly S."/>
            <person name="Saint-Marcoux D."/>
            <person name="Proust H."/>
            <person name="Prescott H."/>
            <person name="Dolan L."/>
        </authorList>
    </citation>
    <scope>NUCLEOTIDE SEQUENCE [LARGE SCALE GENOMIC DNA]</scope>
    <source>
        <tissue evidence="2">Whole gametophyte</tissue>
    </source>
</reference>
<dbReference type="EMBL" id="LVLJ01001262">
    <property type="protein sequence ID" value="OAE30694.1"/>
    <property type="molecule type" value="Genomic_DNA"/>
</dbReference>
<organism evidence="2 3">
    <name type="scientific">Marchantia polymorpha subsp. ruderalis</name>
    <dbReference type="NCBI Taxonomy" id="1480154"/>
    <lineage>
        <taxon>Eukaryota</taxon>
        <taxon>Viridiplantae</taxon>
        <taxon>Streptophyta</taxon>
        <taxon>Embryophyta</taxon>
        <taxon>Marchantiophyta</taxon>
        <taxon>Marchantiopsida</taxon>
        <taxon>Marchantiidae</taxon>
        <taxon>Marchantiales</taxon>
        <taxon>Marchantiaceae</taxon>
        <taxon>Marchantia</taxon>
    </lineage>
</organism>
<feature type="region of interest" description="Disordered" evidence="1">
    <location>
        <begin position="190"/>
        <end position="240"/>
    </location>
</feature>
<dbReference type="Proteomes" id="UP000077202">
    <property type="component" value="Unassembled WGS sequence"/>
</dbReference>
<evidence type="ECO:0000256" key="1">
    <source>
        <dbReference type="SAM" id="MobiDB-lite"/>
    </source>
</evidence>
<proteinExistence type="predicted"/>
<feature type="region of interest" description="Disordered" evidence="1">
    <location>
        <begin position="101"/>
        <end position="147"/>
    </location>
</feature>
<feature type="compositionally biased region" description="Polar residues" evidence="1">
    <location>
        <begin position="191"/>
        <end position="208"/>
    </location>
</feature>
<sequence>MDGSAESAAYRTVRISERVVSSEARFLPMGMELGVPGDGPGVAVGEEPTSARLLTAPGEVASNATARAGGEGEIDQSSLPLLDQFLWVDGVLDSIGAVRRRANHEPSSQPKQKARKLVLPASSADKGRAAETRNSPSSEEDASAGVLGRSSKCTLEKLFPRTLSGGINRRLSCAFPVSVLAFGGLLHQAPSAETPSAQSPSAQTQLEQSAEDKVRKEETRVPSAQTPSAEGSEEEEVDSRNAYVDGRATFGPRVNAFGGELLCTSAFGASASRLDQRLRGKRLHTVCLRPNAFGGTDTCAFGGTELLRQKRLWGDKRDQQKRPDQLTTVNAFGSSAFGAAPLAMHLHRRTSSRERLRRCGSTLSAEDVRLRPYAFGAAGMNKVENRPEAKASIAAPSAIRLRRCANRATSTDDG</sequence>
<gene>
    <name evidence="2" type="ORF">AXG93_402s1070</name>
</gene>